<feature type="compositionally biased region" description="Low complexity" evidence="1">
    <location>
        <begin position="243"/>
        <end position="255"/>
    </location>
</feature>
<feature type="compositionally biased region" description="Basic residues" evidence="1">
    <location>
        <begin position="28"/>
        <end position="44"/>
    </location>
</feature>
<accession>A0A3E2GU92</accession>
<organism evidence="2 3">
    <name type="scientific">Scytalidium lignicola</name>
    <name type="common">Hyphomycete</name>
    <dbReference type="NCBI Taxonomy" id="5539"/>
    <lineage>
        <taxon>Eukaryota</taxon>
        <taxon>Fungi</taxon>
        <taxon>Dikarya</taxon>
        <taxon>Ascomycota</taxon>
        <taxon>Pezizomycotina</taxon>
        <taxon>Leotiomycetes</taxon>
        <taxon>Leotiomycetes incertae sedis</taxon>
        <taxon>Scytalidium</taxon>
    </lineage>
</organism>
<dbReference type="SUPFAM" id="SSF88697">
    <property type="entry name" value="PUA domain-like"/>
    <property type="match status" value="1"/>
</dbReference>
<feature type="region of interest" description="Disordered" evidence="1">
    <location>
        <begin position="61"/>
        <end position="209"/>
    </location>
</feature>
<dbReference type="OrthoDB" id="2149705at2759"/>
<feature type="region of interest" description="Disordered" evidence="1">
    <location>
        <begin position="549"/>
        <end position="622"/>
    </location>
</feature>
<evidence type="ECO:0000313" key="3">
    <source>
        <dbReference type="Proteomes" id="UP000258309"/>
    </source>
</evidence>
<keyword evidence="3" id="KW-1185">Reference proteome</keyword>
<protein>
    <submittedName>
        <fullName evidence="2">Uncharacterized protein</fullName>
    </submittedName>
</protein>
<reference evidence="2 3" key="1">
    <citation type="submission" date="2018-05" db="EMBL/GenBank/DDBJ databases">
        <title>Draft genome sequence of Scytalidium lignicola DSM 105466, a ubiquitous saprotrophic fungus.</title>
        <authorList>
            <person name="Buettner E."/>
            <person name="Gebauer A.M."/>
            <person name="Hofrichter M."/>
            <person name="Liers C."/>
            <person name="Kellner H."/>
        </authorList>
    </citation>
    <scope>NUCLEOTIDE SEQUENCE [LARGE SCALE GENOMIC DNA]</scope>
    <source>
        <strain evidence="2 3">DSM 105466</strain>
    </source>
</reference>
<dbReference type="InterPro" id="IPR015947">
    <property type="entry name" value="PUA-like_sf"/>
</dbReference>
<feature type="compositionally biased region" description="Basic and acidic residues" evidence="1">
    <location>
        <begin position="125"/>
        <end position="134"/>
    </location>
</feature>
<feature type="region of interest" description="Disordered" evidence="1">
    <location>
        <begin position="1"/>
        <end position="49"/>
    </location>
</feature>
<evidence type="ECO:0000313" key="2">
    <source>
        <dbReference type="EMBL" id="RFU24602.1"/>
    </source>
</evidence>
<feature type="region of interest" description="Disordered" evidence="1">
    <location>
        <begin position="240"/>
        <end position="263"/>
    </location>
</feature>
<evidence type="ECO:0000256" key="1">
    <source>
        <dbReference type="SAM" id="MobiDB-lite"/>
    </source>
</evidence>
<name>A0A3E2GU92_SCYLI</name>
<dbReference type="EMBL" id="NCSJ02000426">
    <property type="protein sequence ID" value="RFU24602.1"/>
    <property type="molecule type" value="Genomic_DNA"/>
</dbReference>
<feature type="non-terminal residue" evidence="2">
    <location>
        <position position="1"/>
    </location>
</feature>
<feature type="compositionally biased region" description="Polar residues" evidence="1">
    <location>
        <begin position="197"/>
        <end position="206"/>
    </location>
</feature>
<feature type="compositionally biased region" description="Polar residues" evidence="1">
    <location>
        <begin position="569"/>
        <end position="594"/>
    </location>
</feature>
<feature type="non-terminal residue" evidence="2">
    <location>
        <position position="685"/>
    </location>
</feature>
<feature type="compositionally biased region" description="Polar residues" evidence="1">
    <location>
        <begin position="157"/>
        <end position="187"/>
    </location>
</feature>
<proteinExistence type="predicted"/>
<gene>
    <name evidence="2" type="ORF">B7463_g11736</name>
</gene>
<comment type="caution">
    <text evidence="2">The sequence shown here is derived from an EMBL/GenBank/DDBJ whole genome shotgun (WGS) entry which is preliminary data.</text>
</comment>
<dbReference type="AlphaFoldDB" id="A0A3E2GU92"/>
<dbReference type="Proteomes" id="UP000258309">
    <property type="component" value="Unassembled WGS sequence"/>
</dbReference>
<feature type="compositionally biased region" description="Polar residues" evidence="1">
    <location>
        <begin position="92"/>
        <end position="111"/>
    </location>
</feature>
<dbReference type="OMA" id="RFMACAD"/>
<sequence length="685" mass="76061">MPTRPRSQAPVDRVYVSEPPQQQVTFKPQKRRIKSYGKQKASRKAKQDTLTQMDWVKLQTSNLENGEMDDFMMEEKKRPKKRRKTMNDEPRSSSNKYQQTLTQIERSFTSTEGDDDIIYSSPAKELSDKDRLIGKDISANAMHPPPTPQRTFKLEIPSSQSPATPPSFSLRSAGQTRSVLSEGSINTPIPFKLAPNARSQSNNASRIPTLEIKDTFDSERASQPPSSAPKHSSPAKTVRFAIPNNTDNNPTSSPTIKTESGVSTMKPVLSSAISSSPSVAVKTEILDSDVDSDDDDDDRALHEETPIKAEPIVGEEINHETCYDDLGPETQIEAERLLTCSGSNGVACDLEGDARGNVEEEGTTQAMESQRLSTQYVNSMAPRTMRSDIMISIHPQHISNIVNRSKDHEFRSWPIPQGVSRIWIYETRPTSELRYMAVISTAKKPGEIIDLRGLGNASFNTQSGSLMRYAYEILELYELADPLSLAELKEKEWIASPPQKYIYVRPAVLDQLIANLKPPIFINYTDSQENPSTPLTASQEAEAQLLSDMHEQTEQQSLPSSFHRRHSSAHTTPTKLPPRSSQATTVDLTQTQSPAKIPSSPFTGDIVHDSPIRPCPSSTPMELPKLRKYQEDNGEMMMGSGLDSLVPFSMGSSQLLTKSQMLPESLLEDSGPEPPPFIADSDEED</sequence>
<feature type="region of interest" description="Disordered" evidence="1">
    <location>
        <begin position="656"/>
        <end position="685"/>
    </location>
</feature>